<proteinExistence type="predicted"/>
<dbReference type="STRING" id="43678.OJAG_28330"/>
<dbReference type="OrthoDB" id="4551805at2"/>
<dbReference type="RefSeq" id="WP_068709263.1">
    <property type="nucleotide sequence ID" value="NZ_LRIE01000079.1"/>
</dbReference>
<reference evidence="1 2" key="1">
    <citation type="submission" date="2016-01" db="EMBL/GenBank/DDBJ databases">
        <title>Genome sequence of Oerskovia enterophila VJag, an agar and cellulose degrading bacterium.</title>
        <authorList>
            <person name="Poehlein A."/>
            <person name="Jag V."/>
            <person name="Bengelsdorf F."/>
            <person name="Duerre P."/>
            <person name="Daniel R."/>
        </authorList>
    </citation>
    <scope>NUCLEOTIDE SEQUENCE [LARGE SCALE GENOMIC DNA]</scope>
    <source>
        <strain evidence="1 2">VJag</strain>
    </source>
</reference>
<protein>
    <submittedName>
        <fullName evidence="1">Uncharacterized protein</fullName>
    </submittedName>
</protein>
<evidence type="ECO:0000313" key="2">
    <source>
        <dbReference type="Proteomes" id="UP000076447"/>
    </source>
</evidence>
<sequence>MPAARPWTTDDDQQLRDLAAAGRSVRDIADDLDRSKTAVGRRMQRLDVQVDRTRTLAATQANVTDAKSRRAALEIALLGDAERLRTQLWQPHRYWDWGGKDHEFDEMTADEPTPTDKLKLIQAAGVALDRSLKIAVHDADGGHTEAVSMLDGIAAAIAAAADQMPEQDAS</sequence>
<dbReference type="EMBL" id="LRIE01000079">
    <property type="protein sequence ID" value="KZM34534.1"/>
    <property type="molecule type" value="Genomic_DNA"/>
</dbReference>
<gene>
    <name evidence="1" type="ORF">OJAG_28330</name>
</gene>
<dbReference type="Proteomes" id="UP000076447">
    <property type="component" value="Unassembled WGS sequence"/>
</dbReference>
<name>A0A163QU52_9CELL</name>
<organism evidence="1 2">
    <name type="scientific">Oerskovia enterophila</name>
    <dbReference type="NCBI Taxonomy" id="43678"/>
    <lineage>
        <taxon>Bacteria</taxon>
        <taxon>Bacillati</taxon>
        <taxon>Actinomycetota</taxon>
        <taxon>Actinomycetes</taxon>
        <taxon>Micrococcales</taxon>
        <taxon>Cellulomonadaceae</taxon>
        <taxon>Oerskovia</taxon>
    </lineage>
</organism>
<dbReference type="PATRIC" id="fig|43678.3.peg.2965"/>
<evidence type="ECO:0000313" key="1">
    <source>
        <dbReference type="EMBL" id="KZM34534.1"/>
    </source>
</evidence>
<dbReference type="AlphaFoldDB" id="A0A163QU52"/>
<comment type="caution">
    <text evidence="1">The sequence shown here is derived from an EMBL/GenBank/DDBJ whole genome shotgun (WGS) entry which is preliminary data.</text>
</comment>
<accession>A0A163QU52</accession>